<evidence type="ECO:0000256" key="2">
    <source>
        <dbReference type="SAM" id="Phobius"/>
    </source>
</evidence>
<feature type="transmembrane region" description="Helical" evidence="2">
    <location>
        <begin position="302"/>
        <end position="321"/>
    </location>
</feature>
<evidence type="ECO:0000259" key="3">
    <source>
        <dbReference type="Pfam" id="PF06911"/>
    </source>
</evidence>
<dbReference type="PANTHER" id="PTHR21068:SF43">
    <property type="entry name" value="SPARTIN"/>
    <property type="match status" value="1"/>
</dbReference>
<dbReference type="OrthoDB" id="20821at2759"/>
<dbReference type="Pfam" id="PF06911">
    <property type="entry name" value="Senescence"/>
    <property type="match status" value="1"/>
</dbReference>
<dbReference type="OMA" id="SEEMANG"/>
<proteinExistence type="predicted"/>
<keyword evidence="2" id="KW-1133">Transmembrane helix</keyword>
<name>A0A835DJ42_TETSI</name>
<evidence type="ECO:0000313" key="5">
    <source>
        <dbReference type="Proteomes" id="UP000655225"/>
    </source>
</evidence>
<comment type="caution">
    <text evidence="4">The sequence shown here is derived from an EMBL/GenBank/DDBJ whole genome shotgun (WGS) entry which is preliminary data.</text>
</comment>
<dbReference type="EMBL" id="JABCRI010000006">
    <property type="protein sequence ID" value="KAF8405406.1"/>
    <property type="molecule type" value="Genomic_DNA"/>
</dbReference>
<reference evidence="4 5" key="1">
    <citation type="submission" date="2020-04" db="EMBL/GenBank/DDBJ databases">
        <title>Plant Genome Project.</title>
        <authorList>
            <person name="Zhang R.-G."/>
        </authorList>
    </citation>
    <scope>NUCLEOTIDE SEQUENCE [LARGE SCALE GENOMIC DNA]</scope>
    <source>
        <strain evidence="4">YNK0</strain>
        <tissue evidence="4">Leaf</tissue>
    </source>
</reference>
<keyword evidence="2" id="KW-0812">Transmembrane</keyword>
<dbReference type="GO" id="GO:0005886">
    <property type="term" value="C:plasma membrane"/>
    <property type="evidence" value="ECO:0007669"/>
    <property type="project" value="TreeGrafter"/>
</dbReference>
<dbReference type="InterPro" id="IPR045036">
    <property type="entry name" value="Spartin-like"/>
</dbReference>
<feature type="domain" description="Senescence" evidence="3">
    <location>
        <begin position="204"/>
        <end position="312"/>
    </location>
</feature>
<keyword evidence="2" id="KW-0472">Membrane</keyword>
<accession>A0A835DJ42</accession>
<dbReference type="PANTHER" id="PTHR21068">
    <property type="entry name" value="SPARTIN"/>
    <property type="match status" value="1"/>
</dbReference>
<sequence length="322" mass="35427">MKDLVKNLASDNDETHRNPNPDPPSAPIESVEEVLVKIPGATLHLFDRQYSDELACGDLTIVRLRQGDNVIAVLARVADEVKWPLLKDEGATVKLDDSHYFFSLRVPSANGHGSNEAKNLLNYGLTIASEGQENSLSLKELDRILEQYTSFSIQKVSDDMDGSMAKEIDLKSEKKELMEESSAAYWTTLAPNVEDYSGSVARIITEGSGQLIKGILWCGDVTVDRLKSGNGILKKRIGPASKWEISSKAMEGIKRVKRMTKMSEEMANGVLSGVVKVSGFFTSSVVDSKAGKKFFRLLPGEIILASLDGFSMLIICLIIFFF</sequence>
<organism evidence="4 5">
    <name type="scientific">Tetracentron sinense</name>
    <name type="common">Spur-leaf</name>
    <dbReference type="NCBI Taxonomy" id="13715"/>
    <lineage>
        <taxon>Eukaryota</taxon>
        <taxon>Viridiplantae</taxon>
        <taxon>Streptophyta</taxon>
        <taxon>Embryophyta</taxon>
        <taxon>Tracheophyta</taxon>
        <taxon>Spermatophyta</taxon>
        <taxon>Magnoliopsida</taxon>
        <taxon>Trochodendrales</taxon>
        <taxon>Trochodendraceae</taxon>
        <taxon>Tetracentron</taxon>
    </lineage>
</organism>
<protein>
    <recommendedName>
        <fullName evidence="3">Senescence domain-containing protein</fullName>
    </recommendedName>
</protein>
<dbReference type="Proteomes" id="UP000655225">
    <property type="component" value="Unassembled WGS sequence"/>
</dbReference>
<keyword evidence="5" id="KW-1185">Reference proteome</keyword>
<evidence type="ECO:0000313" key="4">
    <source>
        <dbReference type="EMBL" id="KAF8405406.1"/>
    </source>
</evidence>
<gene>
    <name evidence="4" type="ORF">HHK36_010311</name>
</gene>
<dbReference type="AlphaFoldDB" id="A0A835DJ42"/>
<dbReference type="InterPro" id="IPR009686">
    <property type="entry name" value="Senescence/spartin_C"/>
</dbReference>
<evidence type="ECO:0000256" key="1">
    <source>
        <dbReference type="SAM" id="MobiDB-lite"/>
    </source>
</evidence>
<feature type="region of interest" description="Disordered" evidence="1">
    <location>
        <begin position="1"/>
        <end position="27"/>
    </location>
</feature>